<evidence type="ECO:0000313" key="1">
    <source>
        <dbReference type="EMBL" id="OQR40605.1"/>
    </source>
</evidence>
<dbReference type="Proteomes" id="UP000192599">
    <property type="component" value="Unassembled WGS sequence"/>
</dbReference>
<name>A0A1V9V978_9BACT</name>
<organism evidence="1 2">
    <name type="scientific">Aliarcobacter cryaerophilus</name>
    <dbReference type="NCBI Taxonomy" id="28198"/>
    <lineage>
        <taxon>Bacteria</taxon>
        <taxon>Pseudomonadati</taxon>
        <taxon>Campylobacterota</taxon>
        <taxon>Epsilonproteobacteria</taxon>
        <taxon>Campylobacterales</taxon>
        <taxon>Arcobacteraceae</taxon>
        <taxon>Aliarcobacter</taxon>
    </lineage>
</organism>
<evidence type="ECO:0000313" key="2">
    <source>
        <dbReference type="Proteomes" id="UP000192599"/>
    </source>
</evidence>
<accession>A0A1V9V978</accession>
<gene>
    <name evidence="1" type="ORF">AS859_10700</name>
</gene>
<sequence>MNKVNRSYEIDILNYFDEKNLRQYKEPLRKLFIILPDNSLVSIYKKIKKNSNKPSFAEHIVTDYFIKYDIPYFLKTKSETRKKENKENIKKRVKKYRANTKKVNFQVMISLELKNKIKKYCFDNGCTYEQMLLEKLYL</sequence>
<proteinExistence type="predicted"/>
<dbReference type="AlphaFoldDB" id="A0A1V9V978"/>
<reference evidence="1 2" key="1">
    <citation type="submission" date="2017-04" db="EMBL/GenBank/DDBJ databases">
        <title>Accumulation and expression of multiple antibiotic resistance genes in Arcobacter cryaerophilus that thrives in sewage.</title>
        <authorList>
            <person name="Millar J.A."/>
            <person name="Raghavan R."/>
        </authorList>
    </citation>
    <scope>NUCLEOTIDE SEQUENCE [LARGE SCALE GENOMIC DNA]</scope>
    <source>
        <strain evidence="1 2">AZT-1</strain>
    </source>
</reference>
<dbReference type="EMBL" id="LNTC01000314">
    <property type="protein sequence ID" value="OQR40605.1"/>
    <property type="molecule type" value="Genomic_DNA"/>
</dbReference>
<protein>
    <submittedName>
        <fullName evidence="1">Uncharacterized protein</fullName>
    </submittedName>
</protein>
<comment type="caution">
    <text evidence="1">The sequence shown here is derived from an EMBL/GenBank/DDBJ whole genome shotgun (WGS) entry which is preliminary data.</text>
</comment>